<evidence type="ECO:0000313" key="2">
    <source>
        <dbReference type="EMBL" id="KZT56183.1"/>
    </source>
</evidence>
<reference evidence="2 3" key="1">
    <citation type="journal article" date="2016" name="Mol. Biol. Evol.">
        <title>Comparative Genomics of Early-Diverging Mushroom-Forming Fungi Provides Insights into the Origins of Lignocellulose Decay Capabilities.</title>
        <authorList>
            <person name="Nagy L.G."/>
            <person name="Riley R."/>
            <person name="Tritt A."/>
            <person name="Adam C."/>
            <person name="Daum C."/>
            <person name="Floudas D."/>
            <person name="Sun H."/>
            <person name="Yadav J.S."/>
            <person name="Pangilinan J."/>
            <person name="Larsson K.H."/>
            <person name="Matsuura K."/>
            <person name="Barry K."/>
            <person name="Labutti K."/>
            <person name="Kuo R."/>
            <person name="Ohm R.A."/>
            <person name="Bhattacharya S.S."/>
            <person name="Shirouzu T."/>
            <person name="Yoshinaga Y."/>
            <person name="Martin F.M."/>
            <person name="Grigoriev I.V."/>
            <person name="Hibbett D.S."/>
        </authorList>
    </citation>
    <scope>NUCLEOTIDE SEQUENCE [LARGE SCALE GENOMIC DNA]</scope>
    <source>
        <strain evidence="2 3">HHB12733</strain>
    </source>
</reference>
<dbReference type="AlphaFoldDB" id="A0A165F4P8"/>
<evidence type="ECO:0000256" key="1">
    <source>
        <dbReference type="SAM" id="MobiDB-lite"/>
    </source>
</evidence>
<evidence type="ECO:0000313" key="3">
    <source>
        <dbReference type="Proteomes" id="UP000076842"/>
    </source>
</evidence>
<proteinExistence type="predicted"/>
<accession>A0A165F4P8</accession>
<feature type="region of interest" description="Disordered" evidence="1">
    <location>
        <begin position="1"/>
        <end position="113"/>
    </location>
</feature>
<feature type="compositionally biased region" description="Pro residues" evidence="1">
    <location>
        <begin position="71"/>
        <end position="102"/>
    </location>
</feature>
<keyword evidence="3" id="KW-1185">Reference proteome</keyword>
<gene>
    <name evidence="2" type="ORF">CALCODRAFT_325320</name>
</gene>
<feature type="compositionally biased region" description="Basic and acidic residues" evidence="1">
    <location>
        <begin position="12"/>
        <end position="40"/>
    </location>
</feature>
<dbReference type="EMBL" id="KV423982">
    <property type="protein sequence ID" value="KZT56183.1"/>
    <property type="molecule type" value="Genomic_DNA"/>
</dbReference>
<sequence>MRQHLISTIHALDCEGRGQRAEPARQSERMHPSRALEPRRGAPRAPHSAQGEENKGGRKKGKRKRENAPLYSPPAPCPPARPGHSRTPPPRPARSSPLPLPRPRPHARSAPAK</sequence>
<name>A0A165F4P8_9BASI</name>
<protein>
    <submittedName>
        <fullName evidence="2">Uncharacterized protein</fullName>
    </submittedName>
</protein>
<dbReference type="InParanoid" id="A0A165F4P8"/>
<organism evidence="2 3">
    <name type="scientific">Calocera cornea HHB12733</name>
    <dbReference type="NCBI Taxonomy" id="1353952"/>
    <lineage>
        <taxon>Eukaryota</taxon>
        <taxon>Fungi</taxon>
        <taxon>Dikarya</taxon>
        <taxon>Basidiomycota</taxon>
        <taxon>Agaricomycotina</taxon>
        <taxon>Dacrymycetes</taxon>
        <taxon>Dacrymycetales</taxon>
        <taxon>Dacrymycetaceae</taxon>
        <taxon>Calocera</taxon>
    </lineage>
</organism>
<dbReference type="Proteomes" id="UP000076842">
    <property type="component" value="Unassembled WGS sequence"/>
</dbReference>